<feature type="compositionally biased region" description="Basic and acidic residues" evidence="5">
    <location>
        <begin position="740"/>
        <end position="750"/>
    </location>
</feature>
<name>A0A840SGX6_9RHOB</name>
<dbReference type="Pfam" id="PF00691">
    <property type="entry name" value="OmpA"/>
    <property type="match status" value="3"/>
</dbReference>
<reference evidence="7 8" key="1">
    <citation type="submission" date="2020-08" db="EMBL/GenBank/DDBJ databases">
        <title>Genomic Encyclopedia of Type Strains, Phase IV (KMG-IV): sequencing the most valuable type-strain genomes for metagenomic binning, comparative biology and taxonomic classification.</title>
        <authorList>
            <person name="Goeker M."/>
        </authorList>
    </citation>
    <scope>NUCLEOTIDE SEQUENCE [LARGE SCALE GENOMIC DNA]</scope>
    <source>
        <strain evidence="7 8">DSM 101730</strain>
    </source>
</reference>
<dbReference type="Gene3D" id="3.40.1520.20">
    <property type="match status" value="2"/>
</dbReference>
<dbReference type="InterPro" id="IPR050330">
    <property type="entry name" value="Bact_OuterMem_StrucFunc"/>
</dbReference>
<evidence type="ECO:0000256" key="3">
    <source>
        <dbReference type="ARBA" id="ARBA00023237"/>
    </source>
</evidence>
<dbReference type="RefSeq" id="WP_184148774.1">
    <property type="nucleotide sequence ID" value="NZ_JACHFM010000002.1"/>
</dbReference>
<dbReference type="AlphaFoldDB" id="A0A840SGX6"/>
<keyword evidence="8" id="KW-1185">Reference proteome</keyword>
<dbReference type="SUPFAM" id="SSF103088">
    <property type="entry name" value="OmpA-like"/>
    <property type="match status" value="3"/>
</dbReference>
<dbReference type="PANTHER" id="PTHR30329:SF21">
    <property type="entry name" value="LIPOPROTEIN YIAD-RELATED"/>
    <property type="match status" value="1"/>
</dbReference>
<gene>
    <name evidence="7" type="ORF">HNP73_002185</name>
</gene>
<dbReference type="InterPro" id="IPR036737">
    <property type="entry name" value="OmpA-like_sf"/>
</dbReference>
<proteinExistence type="predicted"/>
<feature type="domain" description="OmpA-like" evidence="6">
    <location>
        <begin position="493"/>
        <end position="610"/>
    </location>
</feature>
<dbReference type="CDD" id="cd07185">
    <property type="entry name" value="OmpA_C-like"/>
    <property type="match status" value="3"/>
</dbReference>
<evidence type="ECO:0000313" key="8">
    <source>
        <dbReference type="Proteomes" id="UP000549457"/>
    </source>
</evidence>
<organism evidence="7 8">
    <name type="scientific">Amaricoccus macauensis</name>
    <dbReference type="NCBI Taxonomy" id="57001"/>
    <lineage>
        <taxon>Bacteria</taxon>
        <taxon>Pseudomonadati</taxon>
        <taxon>Pseudomonadota</taxon>
        <taxon>Alphaproteobacteria</taxon>
        <taxon>Rhodobacterales</taxon>
        <taxon>Paracoccaceae</taxon>
        <taxon>Amaricoccus</taxon>
    </lineage>
</organism>
<dbReference type="Gene3D" id="3.30.1330.60">
    <property type="entry name" value="OmpA-like domain"/>
    <property type="match status" value="3"/>
</dbReference>
<evidence type="ECO:0000256" key="5">
    <source>
        <dbReference type="SAM" id="MobiDB-lite"/>
    </source>
</evidence>
<feature type="compositionally biased region" description="Low complexity" evidence="5">
    <location>
        <begin position="915"/>
        <end position="925"/>
    </location>
</feature>
<keyword evidence="2 4" id="KW-0472">Membrane</keyword>
<feature type="domain" description="OmpA-like" evidence="6">
    <location>
        <begin position="803"/>
        <end position="920"/>
    </location>
</feature>
<evidence type="ECO:0000256" key="1">
    <source>
        <dbReference type="ARBA" id="ARBA00004442"/>
    </source>
</evidence>
<keyword evidence="3" id="KW-0998">Cell outer membrane</keyword>
<protein>
    <submittedName>
        <fullName evidence="7">OOP family OmpA-OmpF porin</fullName>
    </submittedName>
</protein>
<feature type="domain" description="OmpA-like" evidence="6">
    <location>
        <begin position="640"/>
        <end position="757"/>
    </location>
</feature>
<comment type="subcellular location">
    <subcellularLocation>
        <location evidence="1">Cell outer membrane</location>
    </subcellularLocation>
</comment>
<dbReference type="PRINTS" id="PR01021">
    <property type="entry name" value="OMPADOMAIN"/>
</dbReference>
<feature type="region of interest" description="Disordered" evidence="5">
    <location>
        <begin position="730"/>
        <end position="792"/>
    </location>
</feature>
<evidence type="ECO:0000256" key="4">
    <source>
        <dbReference type="PROSITE-ProRule" id="PRU00473"/>
    </source>
</evidence>
<dbReference type="PANTHER" id="PTHR30329">
    <property type="entry name" value="STATOR ELEMENT OF FLAGELLAR MOTOR COMPLEX"/>
    <property type="match status" value="1"/>
</dbReference>
<evidence type="ECO:0000256" key="2">
    <source>
        <dbReference type="ARBA" id="ARBA00023136"/>
    </source>
</evidence>
<dbReference type="InterPro" id="IPR006664">
    <property type="entry name" value="OMP_bac"/>
</dbReference>
<dbReference type="PROSITE" id="PS51123">
    <property type="entry name" value="OMPA_2"/>
    <property type="match status" value="3"/>
</dbReference>
<comment type="caution">
    <text evidence="7">The sequence shown here is derived from an EMBL/GenBank/DDBJ whole genome shotgun (WGS) entry which is preliminary data.</text>
</comment>
<dbReference type="InterPro" id="IPR006665">
    <property type="entry name" value="OmpA-like"/>
</dbReference>
<sequence>MRLRAILFATIAFAAAGVAAWRVAEEATIRLERQTAADVSTALAAAGQTWAQAETDGLRVTLSGAAPDETSRVKVVEITRAVVSRRRILDQTTVAALAPLPPPPFALELLRNEGDVSLIGLVPESGGREVIRAALGAGGLAEHVTDMLETAAEPAPDGWQAALGYGLSALSDLPRAKISVAPGEVKVAAVAESDDARRELESRLRRGAPEGVRLALEIGAPRPVITPFAFDFAIDAGRAHLDRCSADTDTAATAIIAAARSAGAGDDAGMTCAVGLGSPTPDWAAAMVAGIETVKTMGGGRFVASDIAATLTGAPGMAPEALNSTIADLRSRLPGVFQLSSVAAPQMVAGDDGQPVYAPEFHASLGPDGKVSLVGPVGDAASREAVVSYAAALFSKARVNGELVIDPDVPAGWSARVLAAIEGLSALKEGTADVTKDGVHLAGRSLDRDAAHTVGDLLAAKVGPGAISQITFDANAASAASNATRFRPEICAAQVDAILDAEQIGFERGSAAIAPESLGVIGAIADVLRGCGGADFEIGGHTDSQGSPEANRRLSETRAQAVLAALREQDLPQVGLVARGYGAEDPVADNRTDTGRARNRRIEFTLLAPESLGESLAPAPSSSEAPATGATGVAVGACAAHASDLAATTPIVFEPGASALADESAPVLAAITDALRACPDAAIDVGGHTDSQGSEEGNLRLSQSRAEAVLAALRKPDLPLPNLVAHGYGEADPIADNGTEEGRARNRRIEFVPVARPQPTPDDESARAAAASGSGDEEADAGPETTAAGSTPAADAAATACVAKVQSRLETDGIAFEPGAAEIAAASQPVIAAIADELRACPDIAIEIGGHTDSQGSESGNTRLSQSRAEAVLAALRTSGLGLPNATARGHGESQPIADNDTADGRTRNRRIAVTLLPATPAAATQDDSEDHNGSQ</sequence>
<dbReference type="GO" id="GO:0009279">
    <property type="term" value="C:cell outer membrane"/>
    <property type="evidence" value="ECO:0007669"/>
    <property type="project" value="UniProtKB-SubCell"/>
</dbReference>
<evidence type="ECO:0000313" key="7">
    <source>
        <dbReference type="EMBL" id="MBB5222249.1"/>
    </source>
</evidence>
<feature type="region of interest" description="Disordered" evidence="5">
    <location>
        <begin position="886"/>
        <end position="936"/>
    </location>
</feature>
<dbReference type="Proteomes" id="UP000549457">
    <property type="component" value="Unassembled WGS sequence"/>
</dbReference>
<evidence type="ECO:0000259" key="6">
    <source>
        <dbReference type="PROSITE" id="PS51123"/>
    </source>
</evidence>
<accession>A0A840SGX6</accession>
<dbReference type="EMBL" id="JACHFM010000002">
    <property type="protein sequence ID" value="MBB5222249.1"/>
    <property type="molecule type" value="Genomic_DNA"/>
</dbReference>